<protein>
    <recommendedName>
        <fullName evidence="6">VQ domain-containing protein</fullName>
    </recommendedName>
</protein>
<organism evidence="7 8">
    <name type="scientific">Protea cynaroides</name>
    <dbReference type="NCBI Taxonomy" id="273540"/>
    <lineage>
        <taxon>Eukaryota</taxon>
        <taxon>Viridiplantae</taxon>
        <taxon>Streptophyta</taxon>
        <taxon>Embryophyta</taxon>
        <taxon>Tracheophyta</taxon>
        <taxon>Spermatophyta</taxon>
        <taxon>Magnoliopsida</taxon>
        <taxon>Proteales</taxon>
        <taxon>Proteaceae</taxon>
        <taxon>Protea</taxon>
    </lineage>
</organism>
<dbReference type="Proteomes" id="UP001141806">
    <property type="component" value="Unassembled WGS sequence"/>
</dbReference>
<evidence type="ECO:0000313" key="7">
    <source>
        <dbReference type="EMBL" id="KAJ4981302.1"/>
    </source>
</evidence>
<evidence type="ECO:0000256" key="3">
    <source>
        <dbReference type="ARBA" id="ARBA00023242"/>
    </source>
</evidence>
<evidence type="ECO:0000256" key="5">
    <source>
        <dbReference type="SAM" id="Phobius"/>
    </source>
</evidence>
<keyword evidence="5" id="KW-0472">Membrane</keyword>
<keyword evidence="2" id="KW-0597">Phosphoprotein</keyword>
<gene>
    <name evidence="7" type="ORF">NE237_032139</name>
</gene>
<keyword evidence="3" id="KW-0539">Nucleus</keyword>
<reference evidence="7" key="1">
    <citation type="journal article" date="2023" name="Plant J.">
        <title>The genome of the king protea, Protea cynaroides.</title>
        <authorList>
            <person name="Chang J."/>
            <person name="Duong T.A."/>
            <person name="Schoeman C."/>
            <person name="Ma X."/>
            <person name="Roodt D."/>
            <person name="Barker N."/>
            <person name="Li Z."/>
            <person name="Van de Peer Y."/>
            <person name="Mizrachi E."/>
        </authorList>
    </citation>
    <scope>NUCLEOTIDE SEQUENCE</scope>
    <source>
        <tissue evidence="7">Young leaves</tissue>
    </source>
</reference>
<dbReference type="GO" id="GO:0005634">
    <property type="term" value="C:nucleus"/>
    <property type="evidence" value="ECO:0007669"/>
    <property type="project" value="UniProtKB-SubCell"/>
</dbReference>
<feature type="domain" description="VQ" evidence="6">
    <location>
        <begin position="99"/>
        <end position="117"/>
    </location>
</feature>
<dbReference type="OrthoDB" id="1918952at2759"/>
<evidence type="ECO:0000256" key="4">
    <source>
        <dbReference type="SAM" id="MobiDB-lite"/>
    </source>
</evidence>
<keyword evidence="5" id="KW-1133">Transmembrane helix</keyword>
<accession>A0A9Q0L2Q5</accession>
<dbReference type="PANTHER" id="PTHR33402">
    <property type="entry name" value="VQ MOTIF-CONTAINING PROTEIN 11-LIKE"/>
    <property type="match status" value="1"/>
</dbReference>
<evidence type="ECO:0000259" key="6">
    <source>
        <dbReference type="Pfam" id="PF05678"/>
    </source>
</evidence>
<name>A0A9Q0L2Q5_9MAGN</name>
<feature type="compositionally biased region" description="Low complexity" evidence="4">
    <location>
        <begin position="210"/>
        <end position="229"/>
    </location>
</feature>
<evidence type="ECO:0000256" key="2">
    <source>
        <dbReference type="ARBA" id="ARBA00022553"/>
    </source>
</evidence>
<dbReference type="EMBL" id="JAMYWD010000001">
    <property type="protein sequence ID" value="KAJ4981302.1"/>
    <property type="molecule type" value="Genomic_DNA"/>
</dbReference>
<keyword evidence="5" id="KW-0812">Transmembrane</keyword>
<evidence type="ECO:0000313" key="8">
    <source>
        <dbReference type="Proteomes" id="UP001141806"/>
    </source>
</evidence>
<feature type="region of interest" description="Disordered" evidence="4">
    <location>
        <begin position="210"/>
        <end position="239"/>
    </location>
</feature>
<comment type="caution">
    <text evidence="7">The sequence shown here is derived from an EMBL/GenBank/DDBJ whole genome shotgun (WGS) entry which is preliminary data.</text>
</comment>
<dbReference type="InterPro" id="IPR008889">
    <property type="entry name" value="VQ"/>
</dbReference>
<proteinExistence type="predicted"/>
<sequence>MWIHPIAAISDSRPVPSHPVPSRSLSPASTSSLIVSPLSALSHRWLTSFPSLKDLFLVEFFPLCVSLCFFLCSSICVMAANNNYNRVSFPPGSDSVLRNTTFVQADPSTFRAVVQRLMGVTDSSLRKLPGVLGKLGPRKSEFKLQERRQSLRKLEKKLEAASFVGGGGGGGGGAGPYFSSAIATTSQRSFLEGIGEMSLISPKCFNLHSSSLPTPRSSEPELLPLFPLHSPKDSGSSSY</sequence>
<comment type="subcellular location">
    <subcellularLocation>
        <location evidence="1">Nucleus</location>
    </subcellularLocation>
</comment>
<dbReference type="InterPro" id="IPR039611">
    <property type="entry name" value="VQ_4/11/13/19/31/33"/>
</dbReference>
<evidence type="ECO:0000256" key="1">
    <source>
        <dbReference type="ARBA" id="ARBA00004123"/>
    </source>
</evidence>
<dbReference type="Pfam" id="PF05678">
    <property type="entry name" value="VQ"/>
    <property type="match status" value="1"/>
</dbReference>
<dbReference type="AlphaFoldDB" id="A0A9Q0L2Q5"/>
<keyword evidence="8" id="KW-1185">Reference proteome</keyword>
<feature type="transmembrane region" description="Helical" evidence="5">
    <location>
        <begin position="60"/>
        <end position="80"/>
    </location>
</feature>
<dbReference type="PANTHER" id="PTHR33402:SF19">
    <property type="entry name" value="VQ MOTIF-CONTAINING PROTEIN 11"/>
    <property type="match status" value="1"/>
</dbReference>